<evidence type="ECO:0000313" key="3">
    <source>
        <dbReference type="EMBL" id="CAH1710827.1"/>
    </source>
</evidence>
<dbReference type="GO" id="GO:0005829">
    <property type="term" value="C:cytosol"/>
    <property type="evidence" value="ECO:0007669"/>
    <property type="project" value="TreeGrafter"/>
</dbReference>
<dbReference type="InterPro" id="IPR016024">
    <property type="entry name" value="ARM-type_fold"/>
</dbReference>
<dbReference type="AlphaFoldDB" id="A0A9P0ILX7"/>
<evidence type="ECO:0000256" key="1">
    <source>
        <dbReference type="SAM" id="MobiDB-lite"/>
    </source>
</evidence>
<protein>
    <recommendedName>
        <fullName evidence="2">GBD/FH3 domain-containing protein</fullName>
    </recommendedName>
</protein>
<feature type="domain" description="GBD/FH3" evidence="2">
    <location>
        <begin position="187"/>
        <end position="593"/>
    </location>
</feature>
<feature type="compositionally biased region" description="Polar residues" evidence="1">
    <location>
        <begin position="228"/>
        <end position="247"/>
    </location>
</feature>
<dbReference type="InterPro" id="IPR011989">
    <property type="entry name" value="ARM-like"/>
</dbReference>
<organism evidence="3 4">
    <name type="scientific">Chironomus riparius</name>
    <dbReference type="NCBI Taxonomy" id="315576"/>
    <lineage>
        <taxon>Eukaryota</taxon>
        <taxon>Metazoa</taxon>
        <taxon>Ecdysozoa</taxon>
        <taxon>Arthropoda</taxon>
        <taxon>Hexapoda</taxon>
        <taxon>Insecta</taxon>
        <taxon>Pterygota</taxon>
        <taxon>Neoptera</taxon>
        <taxon>Endopterygota</taxon>
        <taxon>Diptera</taxon>
        <taxon>Nematocera</taxon>
        <taxon>Chironomoidea</taxon>
        <taxon>Chironomidae</taxon>
        <taxon>Chironominae</taxon>
        <taxon>Chironomus</taxon>
    </lineage>
</organism>
<dbReference type="GO" id="GO:0031267">
    <property type="term" value="F:small GTPase binding"/>
    <property type="evidence" value="ECO:0007669"/>
    <property type="project" value="InterPro"/>
</dbReference>
<dbReference type="InterPro" id="IPR010472">
    <property type="entry name" value="FH3_dom"/>
</dbReference>
<feature type="region of interest" description="Disordered" evidence="1">
    <location>
        <begin position="228"/>
        <end position="253"/>
    </location>
</feature>
<dbReference type="PROSITE" id="PS51232">
    <property type="entry name" value="GBD_FH3"/>
    <property type="match status" value="1"/>
</dbReference>
<feature type="region of interest" description="Disordered" evidence="1">
    <location>
        <begin position="1"/>
        <end position="52"/>
    </location>
</feature>
<gene>
    <name evidence="3" type="ORF">CHIRRI_LOCUS1807</name>
</gene>
<dbReference type="GO" id="GO:0051015">
    <property type="term" value="F:actin filament binding"/>
    <property type="evidence" value="ECO:0007669"/>
    <property type="project" value="TreeGrafter"/>
</dbReference>
<dbReference type="SMART" id="SM01140">
    <property type="entry name" value="Drf_GBD"/>
    <property type="match status" value="1"/>
</dbReference>
<evidence type="ECO:0000259" key="2">
    <source>
        <dbReference type="PROSITE" id="PS51232"/>
    </source>
</evidence>
<dbReference type="SUPFAM" id="SSF48371">
    <property type="entry name" value="ARM repeat"/>
    <property type="match status" value="1"/>
</dbReference>
<proteinExistence type="predicted"/>
<dbReference type="InterPro" id="IPR043592">
    <property type="entry name" value="FMNL_animal"/>
</dbReference>
<dbReference type="GO" id="GO:0030866">
    <property type="term" value="P:cortical actin cytoskeleton organization"/>
    <property type="evidence" value="ECO:0007669"/>
    <property type="project" value="TreeGrafter"/>
</dbReference>
<dbReference type="PANTHER" id="PTHR45857:SF9">
    <property type="entry name" value="MULTIPLE WING HAIRS, ISOFORM C"/>
    <property type="match status" value="1"/>
</dbReference>
<feature type="compositionally biased region" description="Polar residues" evidence="1">
    <location>
        <begin position="591"/>
        <end position="603"/>
    </location>
</feature>
<dbReference type="InterPro" id="IPR010473">
    <property type="entry name" value="GTPase-bd"/>
</dbReference>
<sequence>MGNSASTPHSEIPTLYDRQTFPRQEKKLILPKTNTIDRRNDDSSNGHNNNSQENSRMLFLMYLIHRTWNIVSDGKGKRDDINKSKMIENQKTGHHEDIYNKSCTYGSECSYCSCGYCDDEDCRVNGNYSICESQLSYCFYEMAPSATQAEHQHSTMTTATITTTSVSNDPWCQPNQQQKENQRPPVFFPEDYILALKKFSKFGSSNNSSNSNSNKSIYDTIDDAKNLKSNTTNGHNNKSRTLPLSKTSDYKSPVAPADTEMALKQFGSITELLTKLRADLRQSFQSFVQEFVANPMDGATLLLEVLRGIQLSQNTITGSSTLNSQNMDMRNNQSYQRRALLDELTCLQCLSICCSRTTDASIRLGNTPVGLLPLACSATNTGIRARILALQLLTTACDPNILGDHVPNASYYGHQAVSESLTTLRLRCAEPVRFRLLIGILNSGGGSGELQYVGMKFINTFIESSDSIQTRLYLQAELYQAGLDPPQMSRLISSTSPWLQKLLDEIKHFESIKIDVEILQKQVRTAEQCRSKMVILERKVEMLQEEKNVFTSIERRLQEKCADLQRELMQLKKNNSTTSTLEKPVALPRQTLVNGQKSHPSTTENEDEGISSSETGQSSSPVPMEYKANKIKNDDYDESNTTIDDVIEELTNIVNDAEREIKENGMHKPLMKSRSEDVLVTSGVSNEHDSMIIPSNLLPQPPSKKANKSLIHILGPQHDVEGSDYDYYIQNVQQPLNNHEEQHKNEESLIYENEYELDNNQKNHPDIVSTISYNGNNRQKGTDDNNRHLLNVIMDAREKEQQSYHHINNRAHSLERDMFPPQQFNGVFFMSDMNPMTPATKFSSKPDIMAALEKQRSTKNYSVNSMIDVVMTSTTTINHDQQKAYHQQIKPRQIFLPALDKFSSPQNHQQHLRMQTHNGPKVTDLISGLY</sequence>
<dbReference type="Gene3D" id="1.25.10.10">
    <property type="entry name" value="Leucine-rich Repeat Variant"/>
    <property type="match status" value="1"/>
</dbReference>
<reference evidence="3" key="2">
    <citation type="submission" date="2022-10" db="EMBL/GenBank/DDBJ databases">
        <authorList>
            <consortium name="ENA_rothamsted_submissions"/>
            <consortium name="culmorum"/>
            <person name="King R."/>
        </authorList>
    </citation>
    <scope>NUCLEOTIDE SEQUENCE</scope>
</reference>
<dbReference type="PANTHER" id="PTHR45857">
    <property type="entry name" value="FORMIN-LIKE PROTEIN"/>
    <property type="match status" value="1"/>
</dbReference>
<dbReference type="OrthoDB" id="5957871at2759"/>
<dbReference type="GO" id="GO:0016477">
    <property type="term" value="P:cell migration"/>
    <property type="evidence" value="ECO:0007669"/>
    <property type="project" value="TreeGrafter"/>
</dbReference>
<dbReference type="SMART" id="SM01139">
    <property type="entry name" value="Drf_FH3"/>
    <property type="match status" value="1"/>
</dbReference>
<feature type="region of interest" description="Disordered" evidence="1">
    <location>
        <begin position="573"/>
        <end position="624"/>
    </location>
</feature>
<dbReference type="Pfam" id="PF06367">
    <property type="entry name" value="Drf_FH3"/>
    <property type="match status" value="1"/>
</dbReference>
<dbReference type="EMBL" id="OU895877">
    <property type="protein sequence ID" value="CAH1710827.1"/>
    <property type="molecule type" value="Genomic_DNA"/>
</dbReference>
<evidence type="ECO:0000313" key="4">
    <source>
        <dbReference type="Proteomes" id="UP001153620"/>
    </source>
</evidence>
<feature type="compositionally biased region" description="Low complexity" evidence="1">
    <location>
        <begin position="611"/>
        <end position="620"/>
    </location>
</feature>
<reference evidence="3" key="1">
    <citation type="submission" date="2022-01" db="EMBL/GenBank/DDBJ databases">
        <authorList>
            <person name="King R."/>
        </authorList>
    </citation>
    <scope>NUCLEOTIDE SEQUENCE</scope>
</reference>
<feature type="compositionally biased region" description="Basic and acidic residues" evidence="1">
    <location>
        <begin position="35"/>
        <end position="44"/>
    </location>
</feature>
<name>A0A9P0ILX7_9DIPT</name>
<dbReference type="Proteomes" id="UP001153620">
    <property type="component" value="Chromosome 1"/>
</dbReference>
<dbReference type="GO" id="GO:0008360">
    <property type="term" value="P:regulation of cell shape"/>
    <property type="evidence" value="ECO:0007669"/>
    <property type="project" value="TreeGrafter"/>
</dbReference>
<keyword evidence="4" id="KW-1185">Reference proteome</keyword>
<accession>A0A9P0ILX7</accession>
<dbReference type="InterPro" id="IPR014768">
    <property type="entry name" value="GBD/FH3_dom"/>
</dbReference>